<reference evidence="9" key="2">
    <citation type="submission" date="2014-03" db="EMBL/GenBank/DDBJ databases">
        <authorList>
            <person name="Genoscope - CEA"/>
        </authorList>
    </citation>
    <scope>NUCLEOTIDE SEQUENCE</scope>
</reference>
<dbReference type="InterPro" id="IPR010479">
    <property type="entry name" value="BID"/>
</dbReference>
<dbReference type="STRING" id="8022.A0A060X7H5"/>
<evidence type="ECO:0000256" key="1">
    <source>
        <dbReference type="ARBA" id="ARBA00004294"/>
    </source>
</evidence>
<dbReference type="InterPro" id="IPR036834">
    <property type="entry name" value="Bcl-2-like_sf"/>
</dbReference>
<dbReference type="GO" id="GO:2001238">
    <property type="term" value="P:positive regulation of extrinsic apoptotic signaling pathway"/>
    <property type="evidence" value="ECO:0007669"/>
    <property type="project" value="TreeGrafter"/>
</dbReference>
<evidence type="ECO:0000313" key="10">
    <source>
        <dbReference type="Proteomes" id="UP000193380"/>
    </source>
</evidence>
<dbReference type="GO" id="GO:0008637">
    <property type="term" value="P:apoptotic mitochondrial changes"/>
    <property type="evidence" value="ECO:0007669"/>
    <property type="project" value="TreeGrafter"/>
</dbReference>
<keyword evidence="8" id="KW-0472">Membrane</keyword>
<evidence type="ECO:0000256" key="6">
    <source>
        <dbReference type="ARBA" id="ARBA00022787"/>
    </source>
</evidence>
<keyword evidence="6" id="KW-1000">Mitochondrion outer membrane</keyword>
<evidence type="ECO:0000256" key="4">
    <source>
        <dbReference type="ARBA" id="ARBA00022490"/>
    </source>
</evidence>
<dbReference type="Proteomes" id="UP000193380">
    <property type="component" value="Unassembled WGS sequence"/>
</dbReference>
<gene>
    <name evidence="9" type="ORF">GSONMT00053723001</name>
</gene>
<keyword evidence="7" id="KW-0496">Mitochondrion</keyword>
<dbReference type="PANTHER" id="PTHR35447:SF1">
    <property type="entry name" value="BH3-INTERACTING DOMAIN DEATH AGONIST"/>
    <property type="match status" value="1"/>
</dbReference>
<dbReference type="Pfam" id="PF06393">
    <property type="entry name" value="BID"/>
    <property type="match status" value="1"/>
</dbReference>
<dbReference type="AlphaFoldDB" id="A0A060X7H5"/>
<dbReference type="GO" id="GO:0005741">
    <property type="term" value="C:mitochondrial outer membrane"/>
    <property type="evidence" value="ECO:0007669"/>
    <property type="project" value="UniProtKB-SubCell"/>
</dbReference>
<protein>
    <recommendedName>
        <fullName evidence="3">BH3-interacting domain death agonist</fullName>
    </recommendedName>
</protein>
<evidence type="ECO:0000313" key="9">
    <source>
        <dbReference type="EMBL" id="CDQ72775.1"/>
    </source>
</evidence>
<dbReference type="PaxDb" id="8022-A0A060X7H5"/>
<dbReference type="Gene3D" id="1.10.437.10">
    <property type="entry name" value="Blc2-like"/>
    <property type="match status" value="1"/>
</dbReference>
<comment type="subcellular location">
    <subcellularLocation>
        <location evidence="2">Cytoplasm</location>
    </subcellularLocation>
    <subcellularLocation>
        <location evidence="1">Mitochondrion outer membrane</location>
    </subcellularLocation>
</comment>
<sequence length="230" mass="25588">MEDSKQFGFHHPSIKIEFLLIANIFTVFRRRTAMDCGDVQCTPLVFLTFLQQQSCSSAELRIELDSLARELKLTQDINANGLGLNIHEEGELQTDGHFCSSSSILLEGLEPQAAQAWPDNPANEEALRGVAAGLIEIADQLERSVMAQAAENLTKKLQKYSIGLWKHHLALEVEWVKKQGLGPVLDYLPQEKVIMALTLTLVKGVCEHAPLLLRNLFSTAVQFINPTVAR</sequence>
<organism evidence="9 10">
    <name type="scientific">Oncorhynchus mykiss</name>
    <name type="common">Rainbow trout</name>
    <name type="synonym">Salmo gairdneri</name>
    <dbReference type="NCBI Taxonomy" id="8022"/>
    <lineage>
        <taxon>Eukaryota</taxon>
        <taxon>Metazoa</taxon>
        <taxon>Chordata</taxon>
        <taxon>Craniata</taxon>
        <taxon>Vertebrata</taxon>
        <taxon>Euteleostomi</taxon>
        <taxon>Actinopterygii</taxon>
        <taxon>Neopterygii</taxon>
        <taxon>Teleostei</taxon>
        <taxon>Protacanthopterygii</taxon>
        <taxon>Salmoniformes</taxon>
        <taxon>Salmonidae</taxon>
        <taxon>Salmoninae</taxon>
        <taxon>Oncorhynchus</taxon>
    </lineage>
</organism>
<dbReference type="GO" id="GO:0090200">
    <property type="term" value="P:positive regulation of release of cytochrome c from mitochondria"/>
    <property type="evidence" value="ECO:0007669"/>
    <property type="project" value="TreeGrafter"/>
</dbReference>
<evidence type="ECO:0000256" key="5">
    <source>
        <dbReference type="ARBA" id="ARBA00022703"/>
    </source>
</evidence>
<reference evidence="9" key="1">
    <citation type="journal article" date="2014" name="Nat. Commun.">
        <title>The rainbow trout genome provides novel insights into evolution after whole-genome duplication in vertebrates.</title>
        <authorList>
            <person name="Berthelot C."/>
            <person name="Brunet F."/>
            <person name="Chalopin D."/>
            <person name="Juanchich A."/>
            <person name="Bernard M."/>
            <person name="Noel B."/>
            <person name="Bento P."/>
            <person name="Da Silva C."/>
            <person name="Labadie K."/>
            <person name="Alberti A."/>
            <person name="Aury J.M."/>
            <person name="Louis A."/>
            <person name="Dehais P."/>
            <person name="Bardou P."/>
            <person name="Montfort J."/>
            <person name="Klopp C."/>
            <person name="Cabau C."/>
            <person name="Gaspin C."/>
            <person name="Thorgaard G.H."/>
            <person name="Boussaha M."/>
            <person name="Quillet E."/>
            <person name="Guyomard R."/>
            <person name="Galiana D."/>
            <person name="Bobe J."/>
            <person name="Volff J.N."/>
            <person name="Genet C."/>
            <person name="Wincker P."/>
            <person name="Jaillon O."/>
            <person name="Roest Crollius H."/>
            <person name="Guiguen Y."/>
        </authorList>
    </citation>
    <scope>NUCLEOTIDE SEQUENCE [LARGE SCALE GENOMIC DNA]</scope>
</reference>
<keyword evidence="4" id="KW-0963">Cytoplasm</keyword>
<evidence type="ECO:0000256" key="3">
    <source>
        <dbReference type="ARBA" id="ARBA00015802"/>
    </source>
</evidence>
<dbReference type="GO" id="GO:2001244">
    <property type="term" value="P:positive regulation of intrinsic apoptotic signaling pathway"/>
    <property type="evidence" value="ECO:0007669"/>
    <property type="project" value="TreeGrafter"/>
</dbReference>
<dbReference type="EMBL" id="FR904855">
    <property type="protein sequence ID" value="CDQ72775.1"/>
    <property type="molecule type" value="Genomic_DNA"/>
</dbReference>
<evidence type="ECO:0000256" key="2">
    <source>
        <dbReference type="ARBA" id="ARBA00004496"/>
    </source>
</evidence>
<name>A0A060X7H5_ONCMY</name>
<dbReference type="SUPFAM" id="SSF56854">
    <property type="entry name" value="Bcl-2 inhibitors of programmed cell death"/>
    <property type="match status" value="1"/>
</dbReference>
<evidence type="ECO:0000256" key="7">
    <source>
        <dbReference type="ARBA" id="ARBA00023128"/>
    </source>
</evidence>
<proteinExistence type="predicted"/>
<keyword evidence="5" id="KW-0053">Apoptosis</keyword>
<accession>A0A060X7H5</accession>
<evidence type="ECO:0000256" key="8">
    <source>
        <dbReference type="ARBA" id="ARBA00023136"/>
    </source>
</evidence>
<dbReference type="GO" id="GO:0005829">
    <property type="term" value="C:cytosol"/>
    <property type="evidence" value="ECO:0007669"/>
    <property type="project" value="TreeGrafter"/>
</dbReference>
<dbReference type="PANTHER" id="PTHR35447">
    <property type="entry name" value="BH3-INTERACTING DOMAIN DEATH AGONIST"/>
    <property type="match status" value="1"/>
</dbReference>